<keyword evidence="11" id="KW-1185">Reference proteome</keyword>
<keyword evidence="4 6" id="KW-0274">FAD</keyword>
<evidence type="ECO:0000256" key="2">
    <source>
        <dbReference type="ARBA" id="ARBA00009347"/>
    </source>
</evidence>
<dbReference type="InterPro" id="IPR036250">
    <property type="entry name" value="AcylCo_DH-like_C"/>
</dbReference>
<keyword evidence="3 6" id="KW-0285">Flavoprotein</keyword>
<dbReference type="Pfam" id="PF02771">
    <property type="entry name" value="Acyl-CoA_dh_N"/>
    <property type="match status" value="1"/>
</dbReference>
<evidence type="ECO:0000256" key="6">
    <source>
        <dbReference type="RuleBase" id="RU362125"/>
    </source>
</evidence>
<dbReference type="FunFam" id="1.20.140.10:FF:000001">
    <property type="entry name" value="Acyl-CoA dehydrogenase"/>
    <property type="match status" value="1"/>
</dbReference>
<dbReference type="Pfam" id="PF02770">
    <property type="entry name" value="Acyl-CoA_dh_M"/>
    <property type="match status" value="1"/>
</dbReference>
<dbReference type="Gene3D" id="2.40.110.10">
    <property type="entry name" value="Butyryl-CoA Dehydrogenase, subunit A, domain 2"/>
    <property type="match status" value="1"/>
</dbReference>
<dbReference type="InterPro" id="IPR037069">
    <property type="entry name" value="AcylCoA_DH/ox_N_sf"/>
</dbReference>
<dbReference type="RefSeq" id="WP_065159316.1">
    <property type="nucleotide sequence ID" value="NZ_LZLQ01000092.1"/>
</dbReference>
<dbReference type="Pfam" id="PF00441">
    <property type="entry name" value="Acyl-CoA_dh_1"/>
    <property type="match status" value="1"/>
</dbReference>
<evidence type="ECO:0000259" key="7">
    <source>
        <dbReference type="Pfam" id="PF00441"/>
    </source>
</evidence>
<dbReference type="AlphaFoldDB" id="A0A1A3MY79"/>
<dbReference type="SUPFAM" id="SSF47203">
    <property type="entry name" value="Acyl-CoA dehydrogenase C-terminal domain-like"/>
    <property type="match status" value="1"/>
</dbReference>
<keyword evidence="5 6" id="KW-0560">Oxidoreductase</keyword>
<evidence type="ECO:0000259" key="8">
    <source>
        <dbReference type="Pfam" id="PF02770"/>
    </source>
</evidence>
<dbReference type="InterPro" id="IPR046373">
    <property type="entry name" value="Acyl-CoA_Oxase/DH_mid-dom_sf"/>
</dbReference>
<dbReference type="Gene3D" id="1.10.540.10">
    <property type="entry name" value="Acyl-CoA dehydrogenase/oxidase, N-terminal domain"/>
    <property type="match status" value="1"/>
</dbReference>
<comment type="caution">
    <text evidence="10">The sequence shown here is derived from an EMBL/GenBank/DDBJ whole genome shotgun (WGS) entry which is preliminary data.</text>
</comment>
<comment type="cofactor">
    <cofactor evidence="1 6">
        <name>FAD</name>
        <dbReference type="ChEBI" id="CHEBI:57692"/>
    </cofactor>
</comment>
<sequence>MLVATVRAFIDREVRPTVREVEHANTYPEAWIEQMKRIGIYGLAIDEEYGGSPVSMPCYVLVTQELARGWMSLAGAMGGHTVVAKLLTLFGTEEQKRRHLPAMASGELRATMALTEPGGGSDLQNITTTAVQDGPDTLVVNGSKTWISNARRSGLIALLTKTDPTATPRHKGISVLLVEHGPGLTVSRDLPKLGYKGVESCELSFDDFRVSTSAVLGGVAGEGFSQMMKGLETGRIQVAARALGVATAALEDALAYAQQRESFGKAIWKHQAVGNYLADMATKLTAARQLTRYAAERYDSGQRCDMEAGMAKLFASEVAMEIALNAVRIHGGYGYSTEYDVERYFRDAPLMIVGEGTNEIQRNVIASQLVARGGI</sequence>
<evidence type="ECO:0000256" key="3">
    <source>
        <dbReference type="ARBA" id="ARBA00022630"/>
    </source>
</evidence>
<evidence type="ECO:0000313" key="10">
    <source>
        <dbReference type="EMBL" id="OBK14863.1"/>
    </source>
</evidence>
<dbReference type="InterPro" id="IPR009075">
    <property type="entry name" value="AcylCo_DH/oxidase_C"/>
</dbReference>
<reference evidence="10 11" key="1">
    <citation type="submission" date="2016-06" db="EMBL/GenBank/DDBJ databases">
        <authorList>
            <person name="Kjaerup R.B."/>
            <person name="Dalgaard T.S."/>
            <person name="Juul-Madsen H.R."/>
        </authorList>
    </citation>
    <scope>NUCLEOTIDE SEQUENCE [LARGE SCALE GENOMIC DNA]</scope>
    <source>
        <strain evidence="10 11">1245139.5</strain>
    </source>
</reference>
<evidence type="ECO:0000313" key="11">
    <source>
        <dbReference type="Proteomes" id="UP000093629"/>
    </source>
</evidence>
<feature type="domain" description="Acyl-CoA oxidase/dehydrogenase middle" evidence="8">
    <location>
        <begin position="112"/>
        <end position="207"/>
    </location>
</feature>
<dbReference type="GO" id="GO:0050660">
    <property type="term" value="F:flavin adenine dinucleotide binding"/>
    <property type="evidence" value="ECO:0007669"/>
    <property type="project" value="InterPro"/>
</dbReference>
<dbReference type="EMBL" id="LZLQ01000092">
    <property type="protein sequence ID" value="OBK14863.1"/>
    <property type="molecule type" value="Genomic_DNA"/>
</dbReference>
<accession>A0A1A3MY79</accession>
<comment type="similarity">
    <text evidence="2 6">Belongs to the acyl-CoA dehydrogenase family.</text>
</comment>
<feature type="domain" description="Acyl-CoA dehydrogenase/oxidase N-terminal" evidence="9">
    <location>
        <begin position="1"/>
        <end position="107"/>
    </location>
</feature>
<dbReference type="PANTHER" id="PTHR43884:SF12">
    <property type="entry name" value="ISOVALERYL-COA DEHYDROGENASE, MITOCHONDRIAL-RELATED"/>
    <property type="match status" value="1"/>
</dbReference>
<dbReference type="Gene3D" id="1.20.140.10">
    <property type="entry name" value="Butyryl-CoA Dehydrogenase, subunit A, domain 3"/>
    <property type="match status" value="1"/>
</dbReference>
<proteinExistence type="inferred from homology"/>
<dbReference type="InterPro" id="IPR013786">
    <property type="entry name" value="AcylCoA_DH/ox_N"/>
</dbReference>
<name>A0A1A3MY79_MYCAS</name>
<dbReference type="SUPFAM" id="SSF56645">
    <property type="entry name" value="Acyl-CoA dehydrogenase NM domain-like"/>
    <property type="match status" value="1"/>
</dbReference>
<evidence type="ECO:0000256" key="1">
    <source>
        <dbReference type="ARBA" id="ARBA00001974"/>
    </source>
</evidence>
<dbReference type="Proteomes" id="UP000093629">
    <property type="component" value="Unassembled WGS sequence"/>
</dbReference>
<protein>
    <submittedName>
        <fullName evidence="10">Acyl-CoA dehydrogenase</fullName>
    </submittedName>
</protein>
<dbReference type="InterPro" id="IPR009100">
    <property type="entry name" value="AcylCoA_DH/oxidase_NM_dom_sf"/>
</dbReference>
<feature type="domain" description="Acyl-CoA dehydrogenase/oxidase C-terminal" evidence="7">
    <location>
        <begin position="221"/>
        <end position="369"/>
    </location>
</feature>
<dbReference type="PANTHER" id="PTHR43884">
    <property type="entry name" value="ACYL-COA DEHYDROGENASE"/>
    <property type="match status" value="1"/>
</dbReference>
<evidence type="ECO:0000256" key="4">
    <source>
        <dbReference type="ARBA" id="ARBA00022827"/>
    </source>
</evidence>
<dbReference type="InterPro" id="IPR006091">
    <property type="entry name" value="Acyl-CoA_Oxase/DH_mid-dom"/>
</dbReference>
<gene>
    <name evidence="10" type="ORF">A5636_07120</name>
</gene>
<organism evidence="10 11">
    <name type="scientific">Mycobacterium asiaticum</name>
    <dbReference type="NCBI Taxonomy" id="1790"/>
    <lineage>
        <taxon>Bacteria</taxon>
        <taxon>Bacillati</taxon>
        <taxon>Actinomycetota</taxon>
        <taxon>Actinomycetes</taxon>
        <taxon>Mycobacteriales</taxon>
        <taxon>Mycobacteriaceae</taxon>
        <taxon>Mycobacterium</taxon>
    </lineage>
</organism>
<dbReference type="PIRSF" id="PIRSF016578">
    <property type="entry name" value="HsaA"/>
    <property type="match status" value="1"/>
</dbReference>
<dbReference type="GO" id="GO:0003995">
    <property type="term" value="F:acyl-CoA dehydrogenase activity"/>
    <property type="evidence" value="ECO:0007669"/>
    <property type="project" value="TreeGrafter"/>
</dbReference>
<evidence type="ECO:0000256" key="5">
    <source>
        <dbReference type="ARBA" id="ARBA00023002"/>
    </source>
</evidence>
<evidence type="ECO:0000259" key="9">
    <source>
        <dbReference type="Pfam" id="PF02771"/>
    </source>
</evidence>